<feature type="chain" id="PRO_5009275470" description="Sel1 repeat-containing protein" evidence="1">
    <location>
        <begin position="24"/>
        <end position="191"/>
    </location>
</feature>
<proteinExistence type="predicted"/>
<accession>A0A1H2H6T1</accession>
<evidence type="ECO:0000256" key="1">
    <source>
        <dbReference type="SAM" id="SignalP"/>
    </source>
</evidence>
<dbReference type="SMART" id="SM00671">
    <property type="entry name" value="SEL1"/>
    <property type="match status" value="2"/>
</dbReference>
<dbReference type="Gene3D" id="1.25.40.10">
    <property type="entry name" value="Tetratricopeptide repeat domain"/>
    <property type="match status" value="1"/>
</dbReference>
<dbReference type="InterPro" id="IPR006597">
    <property type="entry name" value="Sel1-like"/>
</dbReference>
<sequence length="191" mass="20980">MNRTSCTLLTGCLLFLAALPVSAEENSLLVPVTGSCLLNVAPEQQSAAVSACQQLARDGDSEAQFELGNYYYQGEFKGAQHTRDLSQALYWFEQASLKGHAQAQYFLGLMFYRGEGVPENDIQAFILLKMASVNGSDDAMDAADQVYEQMSQGQVEIASQVLGEIFRDYLMELQGLQQSTQPDLSSQPPFN</sequence>
<dbReference type="Proteomes" id="UP000243232">
    <property type="component" value="Chromosome I"/>
</dbReference>
<evidence type="ECO:0000313" key="3">
    <source>
        <dbReference type="Proteomes" id="UP000243232"/>
    </source>
</evidence>
<dbReference type="SUPFAM" id="SSF81901">
    <property type="entry name" value="HCP-like"/>
    <property type="match status" value="1"/>
</dbReference>
<protein>
    <recommendedName>
        <fullName evidence="4">Sel1 repeat-containing protein</fullName>
    </recommendedName>
</protein>
<dbReference type="AlphaFoldDB" id="A0A1H2H6T1"/>
<organism evidence="2 3">
    <name type="scientific">Pseudomonas pohangensis</name>
    <dbReference type="NCBI Taxonomy" id="364197"/>
    <lineage>
        <taxon>Bacteria</taxon>
        <taxon>Pseudomonadati</taxon>
        <taxon>Pseudomonadota</taxon>
        <taxon>Gammaproteobacteria</taxon>
        <taxon>Pseudomonadales</taxon>
        <taxon>Pseudomonadaceae</taxon>
        <taxon>Pseudomonas</taxon>
    </lineage>
</organism>
<keyword evidence="1" id="KW-0732">Signal</keyword>
<dbReference type="STRING" id="364197.SAMN05216296_2793"/>
<evidence type="ECO:0000313" key="2">
    <source>
        <dbReference type="EMBL" id="SDU27534.1"/>
    </source>
</evidence>
<evidence type="ECO:0008006" key="4">
    <source>
        <dbReference type="Google" id="ProtNLM"/>
    </source>
</evidence>
<keyword evidence="3" id="KW-1185">Reference proteome</keyword>
<dbReference type="PANTHER" id="PTHR11102:SF160">
    <property type="entry name" value="ERAD-ASSOCIATED E3 UBIQUITIN-PROTEIN LIGASE COMPONENT HRD3"/>
    <property type="match status" value="1"/>
</dbReference>
<feature type="signal peptide" evidence="1">
    <location>
        <begin position="1"/>
        <end position="23"/>
    </location>
</feature>
<dbReference type="InterPro" id="IPR011990">
    <property type="entry name" value="TPR-like_helical_dom_sf"/>
</dbReference>
<dbReference type="OrthoDB" id="6429934at2"/>
<reference evidence="3" key="1">
    <citation type="submission" date="2016-10" db="EMBL/GenBank/DDBJ databases">
        <authorList>
            <person name="Varghese N."/>
            <person name="Submissions S."/>
        </authorList>
    </citation>
    <scope>NUCLEOTIDE SEQUENCE [LARGE SCALE GENOMIC DNA]</scope>
    <source>
        <strain evidence="3">DSM 17875</strain>
    </source>
</reference>
<gene>
    <name evidence="2" type="ORF">SAMN05216296_2793</name>
</gene>
<dbReference type="EMBL" id="LT629785">
    <property type="protein sequence ID" value="SDU27534.1"/>
    <property type="molecule type" value="Genomic_DNA"/>
</dbReference>
<name>A0A1H2H6T1_9PSED</name>
<dbReference type="Pfam" id="PF08238">
    <property type="entry name" value="Sel1"/>
    <property type="match status" value="2"/>
</dbReference>
<dbReference type="PANTHER" id="PTHR11102">
    <property type="entry name" value="SEL-1-LIKE PROTEIN"/>
    <property type="match status" value="1"/>
</dbReference>
<dbReference type="RefSeq" id="WP_090196533.1">
    <property type="nucleotide sequence ID" value="NZ_LT629785.1"/>
</dbReference>
<dbReference type="InterPro" id="IPR050767">
    <property type="entry name" value="Sel1_AlgK"/>
</dbReference>